<evidence type="ECO:0000313" key="2">
    <source>
        <dbReference type="EMBL" id="SFK95067.1"/>
    </source>
</evidence>
<dbReference type="NCBIfam" id="TIGR01537">
    <property type="entry name" value="portal_HK97"/>
    <property type="match status" value="1"/>
</dbReference>
<dbReference type="InterPro" id="IPR006944">
    <property type="entry name" value="Phage/GTA_portal"/>
</dbReference>
<keyword evidence="3" id="KW-1185">Reference proteome</keyword>
<dbReference type="AlphaFoldDB" id="A0A0F7HKF9"/>
<evidence type="ECO:0000313" key="3">
    <source>
        <dbReference type="Proteomes" id="UP000034029"/>
    </source>
</evidence>
<reference evidence="3" key="2">
    <citation type="submission" date="2015-04" db="EMBL/GenBank/DDBJ databases">
        <title>Complete genome sequence of Salinicoccus halodurans strain H3B36, isolated from the Qaidam basin of China.</title>
        <authorList>
            <person name="Ma Y."/>
            <person name="Jiang K."/>
            <person name="Xue Y."/>
        </authorList>
    </citation>
    <scope>NUCLEOTIDE SEQUENCE [LARGE SCALE GENOMIC DNA]</scope>
    <source>
        <strain evidence="3">H3B36</strain>
    </source>
</reference>
<dbReference type="Pfam" id="PF04860">
    <property type="entry name" value="Phage_portal"/>
    <property type="match status" value="1"/>
</dbReference>
<organism evidence="2 4">
    <name type="scientific">Salinicoccus halodurans</name>
    <dbReference type="NCBI Taxonomy" id="407035"/>
    <lineage>
        <taxon>Bacteria</taxon>
        <taxon>Bacillati</taxon>
        <taxon>Bacillota</taxon>
        <taxon>Bacilli</taxon>
        <taxon>Bacillales</taxon>
        <taxon>Staphylococcaceae</taxon>
        <taxon>Salinicoccus</taxon>
    </lineage>
</organism>
<evidence type="ECO:0000313" key="4">
    <source>
        <dbReference type="Proteomes" id="UP000183090"/>
    </source>
</evidence>
<evidence type="ECO:0000313" key="1">
    <source>
        <dbReference type="EMBL" id="AKG74371.1"/>
    </source>
</evidence>
<dbReference type="Proteomes" id="UP000183090">
    <property type="component" value="Unassembled WGS sequence"/>
</dbReference>
<reference evidence="1 3" key="1">
    <citation type="journal article" date="2015" name="Int. J. Syst. Evol. Microbiol.">
        <title>Complete genome sequence of Salinicoccus halodurans H3B36, isolated from the Qaidam Basin in China.</title>
        <authorList>
            <person name="Jiang K."/>
            <person name="Xue Y."/>
            <person name="Ma Y."/>
        </authorList>
    </citation>
    <scope>NUCLEOTIDE SEQUENCE [LARGE SCALE GENOMIC DNA]</scope>
    <source>
        <strain evidence="1 3">H3B36</strain>
    </source>
</reference>
<protein>
    <submittedName>
        <fullName evidence="1 2">Portal protein</fullName>
    </submittedName>
</protein>
<name>A0A0F7HKF9_9STAP</name>
<reference evidence="2 4" key="3">
    <citation type="submission" date="2016-10" db="EMBL/GenBank/DDBJ databases">
        <authorList>
            <person name="Varghese N."/>
            <person name="Submissions S."/>
        </authorList>
    </citation>
    <scope>NUCLEOTIDE SEQUENCE [LARGE SCALE GENOMIC DNA]</scope>
    <source>
        <strain evidence="2 4">CGMCC 1.6501</strain>
    </source>
</reference>
<dbReference type="RefSeq" id="WP_046790553.1">
    <property type="nucleotide sequence ID" value="NZ_CP011366.1"/>
</dbReference>
<dbReference type="InterPro" id="IPR006427">
    <property type="entry name" value="Portal_HK97"/>
</dbReference>
<accession>A0A0F7HKF9</accession>
<sequence length="379" mass="43489">MGIFADVFKRNLEIRDALDLDLQTDPSTRAYLKSIALQTNINFISRTFSQSHFWVMEGDQRIKNTLSYKLNVKPNTDSSASDFWHKVIYKLVYDNEVLIIQTDTEDLVIADDFERVEFALKDDVFKRVEVKGYKYTRSFLMSDVMYLNYNNEELQSYVNKLFGDYGELFGRMMDGQLRKYQIRGVLKVATGGGQLNVQQMQRLQKYANKIYDSFTNKGVAIVPEVSGFEFDDMTKTPSGSDNGADNIQKLKKLFTEEVAKMIGIPPALITGEMADLEKAMEAYLEFCINPLIKKIEDELNSKFFDKSDYQNGRRIEVVGLNKINPFKSADALDKLIASRIINPNEGRHFIGLERVEGLDDYVLTKNYEKDNALRGGENE</sequence>
<gene>
    <name evidence="1" type="ORF">AAT16_09065</name>
    <name evidence="2" type="ORF">SAMN05216235_2710</name>
</gene>
<dbReference type="KEGG" id="shv:AAT16_09065"/>
<dbReference type="EMBL" id="FOTB01000006">
    <property type="protein sequence ID" value="SFK95067.1"/>
    <property type="molecule type" value="Genomic_DNA"/>
</dbReference>
<dbReference type="EMBL" id="CP011366">
    <property type="protein sequence ID" value="AKG74371.1"/>
    <property type="molecule type" value="Genomic_DNA"/>
</dbReference>
<dbReference type="OrthoDB" id="395750at2"/>
<dbReference type="Proteomes" id="UP000034029">
    <property type="component" value="Chromosome"/>
</dbReference>
<proteinExistence type="predicted"/>